<feature type="coiled-coil region" evidence="1">
    <location>
        <begin position="5"/>
        <end position="32"/>
    </location>
</feature>
<organism evidence="3">
    <name type="scientific">Leishmania guyanensis</name>
    <dbReference type="NCBI Taxonomy" id="5670"/>
    <lineage>
        <taxon>Eukaryota</taxon>
        <taxon>Discoba</taxon>
        <taxon>Euglenozoa</taxon>
        <taxon>Kinetoplastea</taxon>
        <taxon>Metakinetoplastina</taxon>
        <taxon>Trypanosomatida</taxon>
        <taxon>Trypanosomatidae</taxon>
        <taxon>Leishmaniinae</taxon>
        <taxon>Leishmania</taxon>
        <taxon>Leishmania guyanensis species complex</taxon>
    </lineage>
</organism>
<dbReference type="AlphaFoldDB" id="A0A1E1IYU9"/>
<evidence type="ECO:0000256" key="2">
    <source>
        <dbReference type="SAM" id="MobiDB-lite"/>
    </source>
</evidence>
<proteinExistence type="predicted"/>
<feature type="region of interest" description="Disordered" evidence="2">
    <location>
        <begin position="656"/>
        <end position="677"/>
    </location>
</feature>
<gene>
    <name evidence="3" type="primary">LgM4147LRVhigh.26.01270.00130</name>
    <name evidence="3" type="ORF">BN36_2639920</name>
</gene>
<name>A0A1E1IYU9_LEIGU</name>
<evidence type="ECO:0000313" key="3">
    <source>
        <dbReference type="EMBL" id="CCM16487.1"/>
    </source>
</evidence>
<reference evidence="3" key="1">
    <citation type="submission" date="2012-08" db="EMBL/GenBank/DDBJ databases">
        <title>Comparative genomics of metastatic and non-metastatic Leishmania guyanensis provides insights into polygenic factors involved in Leishmania RNA virus infection.</title>
        <authorList>
            <person name="Smith D."/>
            <person name="Hertz-Fowler C."/>
            <person name="Martin R."/>
            <person name="Dickens N."/>
            <person name="Fasel N."/>
            <person name="Falquet L."/>
            <person name="Beverley S."/>
            <person name="Zangger H."/>
            <person name="Calderon-Copete S."/>
            <person name="Mottram J."/>
            <person name="Xenarios I."/>
        </authorList>
    </citation>
    <scope>NUCLEOTIDE SEQUENCE</scope>
    <source>
        <strain evidence="3">MHOM/BR/75/M4147/SSU:IR2SAT-LUC</strain>
    </source>
</reference>
<keyword evidence="1" id="KW-0175">Coiled coil</keyword>
<sequence>MESALQNVERGIRDALQRLSDARARLATHRAALDEGRLMLASAVSPLLQLYPAEPVSLIPSCSSRGAKGTLVQLLSGHSAKSVISANNSPRHDALHCVDNPAEDAEEAIIISPTTASSAAASVAAAAGGRVSAPPPLPSLQLPPLMPSVLALPRTSMCAGFYSAMAARMQQLEEQRFNYRSKHVMHAAKLQIAQTWAREVQPWFDTVVQRGFFQQVIRRLDALDRRVARMCGRLALDRPQYVLTHHCTIQLKKDGGAPDPMVGKEGHLRRRQPYPQWCLDLTGDELSRGQSDLLCGANEQVLSGSDGGGERQAVQRCCFTEEVTCLSGPPSQQGRPCGATVGFGSAEGNHPSMCSLWRQYVQMASQTPGLGDEQRQTCEQSYSTPLPAEVLPEPLLRTPRSLRHVWHVIMEGLTSSGVDVVNNSVSAEPPHVLSASDGVYVGDAMRKSGNQLCQSDPSGVFLQNLSDLVRRCSALHPPPSAAQSTLPLCSHAEHRHETEYHGGRNDFAGDGRCGATALTQAPLPQDTDSPTVGLLSSHVCVLLCCAMQLCALAKLCNGICAGKPVRYKTPLPQLAYDGDVGGCSEDDAIEDGGIGDVEVARRGPRRSITVLAGTTDGLSMCQHTCEEQIAEALAAVYHAVPCLLSQFGLVFQKRNSSHEDDSDGWQGRRSEVKAAEVDESTGPQLCVASAGEGRICLMSNSADAGAAADGATDAVLWPTVGDALRDRDTFVQWWLSLASLSFNTELPQSGTPLVDLSLVYARALRVGCLFHSLLDSVEDACGERLPLPAAEAVPAVPLPGTPTLLTVARADSSTLAIRGTHVAHLNTIAAHRAAANVSASVPPLAASAQLSSLRQIELQMRQEWQSIETRLSVARSMAAATLRQAAHNDNEAGDLAC</sequence>
<protein>
    <submittedName>
        <fullName evidence="3">Uncharacterized protein</fullName>
    </submittedName>
</protein>
<evidence type="ECO:0000256" key="1">
    <source>
        <dbReference type="SAM" id="Coils"/>
    </source>
</evidence>
<dbReference type="EMBL" id="CALQ01001077">
    <property type="protein sequence ID" value="CCM16487.1"/>
    <property type="molecule type" value="Genomic_DNA"/>
</dbReference>
<accession>A0A1E1IYU9</accession>
<feature type="compositionally biased region" description="Basic and acidic residues" evidence="2">
    <location>
        <begin position="666"/>
        <end position="676"/>
    </location>
</feature>